<evidence type="ECO:0000256" key="1">
    <source>
        <dbReference type="ARBA" id="ARBA00004370"/>
    </source>
</evidence>
<dbReference type="Pfam" id="PF00067">
    <property type="entry name" value="p450"/>
    <property type="match status" value="1"/>
</dbReference>
<keyword evidence="9 12" id="KW-0503">Monooxygenase</keyword>
<dbReference type="STRING" id="13333.W1P1M7"/>
<evidence type="ECO:0000256" key="6">
    <source>
        <dbReference type="ARBA" id="ARBA00022989"/>
    </source>
</evidence>
<dbReference type="PRINTS" id="PR00385">
    <property type="entry name" value="P450"/>
</dbReference>
<dbReference type="AlphaFoldDB" id="W1P1M7"/>
<dbReference type="Gene3D" id="1.10.630.10">
    <property type="entry name" value="Cytochrome P450"/>
    <property type="match status" value="1"/>
</dbReference>
<keyword evidence="14" id="KW-1185">Reference proteome</keyword>
<evidence type="ECO:0000313" key="14">
    <source>
        <dbReference type="Proteomes" id="UP000017836"/>
    </source>
</evidence>
<comment type="subcellular location">
    <subcellularLocation>
        <location evidence="1">Membrane</location>
    </subcellularLocation>
</comment>
<comment type="similarity">
    <text evidence="2 12">Belongs to the cytochrome P450 family.</text>
</comment>
<dbReference type="PANTHER" id="PTHR24282:SF255">
    <property type="entry name" value="CYTOCHROME P450 72A11-RELATED"/>
    <property type="match status" value="1"/>
</dbReference>
<dbReference type="InterPro" id="IPR017972">
    <property type="entry name" value="Cyt_P450_CS"/>
</dbReference>
<keyword evidence="8 11" id="KW-0408">Iron</keyword>
<evidence type="ECO:0000256" key="11">
    <source>
        <dbReference type="PIRSR" id="PIRSR602401-1"/>
    </source>
</evidence>
<evidence type="ECO:0000256" key="10">
    <source>
        <dbReference type="ARBA" id="ARBA00023136"/>
    </source>
</evidence>
<feature type="binding site" description="axial binding residue" evidence="11">
    <location>
        <position position="372"/>
    </location>
    <ligand>
        <name>heme</name>
        <dbReference type="ChEBI" id="CHEBI:30413"/>
    </ligand>
    <ligandPart>
        <name>Fe</name>
        <dbReference type="ChEBI" id="CHEBI:18248"/>
    </ligandPart>
</feature>
<gene>
    <name evidence="13" type="ORF">AMTR_s00089p00051730</name>
</gene>
<dbReference type="GO" id="GO:0016705">
    <property type="term" value="F:oxidoreductase activity, acting on paired donors, with incorporation or reduction of molecular oxygen"/>
    <property type="evidence" value="ECO:0007669"/>
    <property type="project" value="InterPro"/>
</dbReference>
<proteinExistence type="inferred from homology"/>
<dbReference type="InterPro" id="IPR036396">
    <property type="entry name" value="Cyt_P450_sf"/>
</dbReference>
<sequence length="424" mass="48440">MTLAGIAGKICVTWFGSIPRVIILESQLVREVLSNKYGHFVKAPQNPLTKLLAHGVASQNGERWATKRRILNPAFHIQKIKGMLPDFIHCCNELIERWEKLEGKELEIFREFQNLTADVISRTAFGSSYKEGRRLFELQGEQANLVSEALQNFYIPGFRFLPTQKNKRRKEIDREVRGILKGLIQRRENAIQAGHGNNQDLLGLLLESNNKEKNYKMTLEDLIGECKLFYFAGHETTSVLLTWTLVALSMHPAWQQTAREEVMRVVGSSSTPLTFDHLTNLKVVNMVLHEVLRLYPPVSHIIRQTSARVKLGGLHFPEGIQLVLPMIMIHHDRELWGDSVEEFRPERFSQGVSKASIYPLAFFPFGWGPRFCIGQNFAFIEAKMALAMILQRFSFCLSPSYVHAPCIKITMQPQYGVPVILNKL</sequence>
<dbReference type="EMBL" id="KI394680">
    <property type="protein sequence ID" value="ERN01818.1"/>
    <property type="molecule type" value="Genomic_DNA"/>
</dbReference>
<dbReference type="InterPro" id="IPR002401">
    <property type="entry name" value="Cyt_P450_E_grp-I"/>
</dbReference>
<dbReference type="GO" id="GO:0016020">
    <property type="term" value="C:membrane"/>
    <property type="evidence" value="ECO:0007669"/>
    <property type="project" value="UniProtKB-SubCell"/>
</dbReference>
<evidence type="ECO:0000256" key="7">
    <source>
        <dbReference type="ARBA" id="ARBA00023002"/>
    </source>
</evidence>
<evidence type="ECO:0000256" key="4">
    <source>
        <dbReference type="ARBA" id="ARBA00022692"/>
    </source>
</evidence>
<dbReference type="OMA" id="WLGHEYI"/>
<evidence type="ECO:0000256" key="8">
    <source>
        <dbReference type="ARBA" id="ARBA00023004"/>
    </source>
</evidence>
<dbReference type="PANTHER" id="PTHR24282">
    <property type="entry name" value="CYTOCHROME P450 FAMILY MEMBER"/>
    <property type="match status" value="1"/>
</dbReference>
<keyword evidence="10" id="KW-0472">Membrane</keyword>
<accession>W1P1M7</accession>
<evidence type="ECO:0000256" key="5">
    <source>
        <dbReference type="ARBA" id="ARBA00022723"/>
    </source>
</evidence>
<dbReference type="GO" id="GO:0004497">
    <property type="term" value="F:monooxygenase activity"/>
    <property type="evidence" value="ECO:0000318"/>
    <property type="project" value="GO_Central"/>
</dbReference>
<evidence type="ECO:0000256" key="3">
    <source>
        <dbReference type="ARBA" id="ARBA00022617"/>
    </source>
</evidence>
<protein>
    <recommendedName>
        <fullName evidence="15">Cytochrome P450</fullName>
    </recommendedName>
</protein>
<evidence type="ECO:0000256" key="12">
    <source>
        <dbReference type="RuleBase" id="RU000461"/>
    </source>
</evidence>
<dbReference type="GO" id="GO:0020037">
    <property type="term" value="F:heme binding"/>
    <property type="evidence" value="ECO:0007669"/>
    <property type="project" value="InterPro"/>
</dbReference>
<keyword evidence="5 11" id="KW-0479">Metal-binding</keyword>
<dbReference type="eggNOG" id="KOG0157">
    <property type="taxonomic scope" value="Eukaryota"/>
</dbReference>
<dbReference type="InterPro" id="IPR050665">
    <property type="entry name" value="Cytochrome_P450_Monooxygen"/>
</dbReference>
<dbReference type="PRINTS" id="PR00463">
    <property type="entry name" value="EP450I"/>
</dbReference>
<keyword evidence="4" id="KW-0812">Transmembrane</keyword>
<dbReference type="Proteomes" id="UP000017836">
    <property type="component" value="Unassembled WGS sequence"/>
</dbReference>
<keyword evidence="3 11" id="KW-0349">Heme</keyword>
<dbReference type="GO" id="GO:0005506">
    <property type="term" value="F:iron ion binding"/>
    <property type="evidence" value="ECO:0007669"/>
    <property type="project" value="InterPro"/>
</dbReference>
<keyword evidence="6" id="KW-1133">Transmembrane helix</keyword>
<keyword evidence="7 12" id="KW-0560">Oxidoreductase</keyword>
<organism evidence="13 14">
    <name type="scientific">Amborella trichopoda</name>
    <dbReference type="NCBI Taxonomy" id="13333"/>
    <lineage>
        <taxon>Eukaryota</taxon>
        <taxon>Viridiplantae</taxon>
        <taxon>Streptophyta</taxon>
        <taxon>Embryophyta</taxon>
        <taxon>Tracheophyta</taxon>
        <taxon>Spermatophyta</taxon>
        <taxon>Magnoliopsida</taxon>
        <taxon>Amborellales</taxon>
        <taxon>Amborellaceae</taxon>
        <taxon>Amborella</taxon>
    </lineage>
</organism>
<dbReference type="InterPro" id="IPR001128">
    <property type="entry name" value="Cyt_P450"/>
</dbReference>
<dbReference type="PROSITE" id="PS00086">
    <property type="entry name" value="CYTOCHROME_P450"/>
    <property type="match status" value="1"/>
</dbReference>
<evidence type="ECO:0000313" key="13">
    <source>
        <dbReference type="EMBL" id="ERN01818.1"/>
    </source>
</evidence>
<dbReference type="SUPFAM" id="SSF48264">
    <property type="entry name" value="Cytochrome P450"/>
    <property type="match status" value="1"/>
</dbReference>
<evidence type="ECO:0000256" key="2">
    <source>
        <dbReference type="ARBA" id="ARBA00010617"/>
    </source>
</evidence>
<dbReference type="HOGENOM" id="CLU_001570_5_0_1"/>
<comment type="cofactor">
    <cofactor evidence="11">
        <name>heme</name>
        <dbReference type="ChEBI" id="CHEBI:30413"/>
    </cofactor>
</comment>
<evidence type="ECO:0008006" key="15">
    <source>
        <dbReference type="Google" id="ProtNLM"/>
    </source>
</evidence>
<reference evidence="14" key="1">
    <citation type="journal article" date="2013" name="Science">
        <title>The Amborella genome and the evolution of flowering plants.</title>
        <authorList>
            <consortium name="Amborella Genome Project"/>
        </authorList>
    </citation>
    <scope>NUCLEOTIDE SEQUENCE [LARGE SCALE GENOMIC DNA]</scope>
</reference>
<dbReference type="Gramene" id="ERN01818">
    <property type="protein sequence ID" value="ERN01818"/>
    <property type="gene ID" value="AMTR_s00089p00051730"/>
</dbReference>
<name>W1P1M7_AMBTC</name>
<evidence type="ECO:0000256" key="9">
    <source>
        <dbReference type="ARBA" id="ARBA00023033"/>
    </source>
</evidence>